<gene>
    <name evidence="1" type="primary">66</name>
    <name evidence="1" type="ORF">SEA_VIBAKI_66</name>
</gene>
<dbReference type="Proteomes" id="UP000318687">
    <property type="component" value="Segment"/>
</dbReference>
<dbReference type="EMBL" id="MN096362">
    <property type="protein sequence ID" value="QDK01946.1"/>
    <property type="molecule type" value="Genomic_DNA"/>
</dbReference>
<dbReference type="RefSeq" id="YP_009884043.1">
    <property type="nucleotide sequence ID" value="NC_049465.1"/>
</dbReference>
<keyword evidence="2" id="KW-1185">Reference proteome</keyword>
<evidence type="ECO:0000313" key="2">
    <source>
        <dbReference type="Proteomes" id="UP000318687"/>
    </source>
</evidence>
<evidence type="ECO:0000313" key="1">
    <source>
        <dbReference type="EMBL" id="QDK01946.1"/>
    </source>
</evidence>
<protein>
    <submittedName>
        <fullName evidence="1">Uncharacterized protein</fullName>
    </submittedName>
</protein>
<accession>A0A514TZ23</accession>
<proteinExistence type="predicted"/>
<dbReference type="KEGG" id="vg:55813381"/>
<sequence>MSAQPAEPSGAAMTVVFDTTSNFAHVPNLLGYHPGARQLQSWLTGNLAPVAIRKRLRPGWYVHIDPGLTGELRDRSDAPLISFEIIPGHRL</sequence>
<organism evidence="1 2">
    <name type="scientific">Arthrobacter phage Vibaki</name>
    <dbReference type="NCBI Taxonomy" id="2593333"/>
    <lineage>
        <taxon>Viruses</taxon>
        <taxon>Duplodnaviria</taxon>
        <taxon>Heunggongvirae</taxon>
        <taxon>Uroviricota</taxon>
        <taxon>Caudoviricetes</taxon>
        <taxon>Berryhillviridae</taxon>
        <taxon>Vibakivirus</taxon>
        <taxon>Vibakivirus vibaki</taxon>
    </lineage>
</organism>
<reference evidence="1 2" key="1">
    <citation type="submission" date="2019-06" db="EMBL/GenBank/DDBJ databases">
        <authorList>
            <person name="Alexander J."/>
            <person name="Ertsgaard D.J."/>
            <person name="Fields K.L."/>
            <person name="Fields S.B."/>
            <person name="Humphreys H."/>
            <person name="Kinneman J.E."/>
            <person name="Nelson N.D."/>
            <person name="Olakunle E.K."/>
            <person name="Reimer A.C."/>
            <person name="Robertson C."/>
            <person name="Ross G.V."/>
            <person name="Bonilla J.A."/>
            <person name="Klyczek K."/>
            <person name="Garlena R.A."/>
            <person name="Russell D.A."/>
            <person name="Pope W.H."/>
            <person name="Jacobs-Sera D."/>
            <person name="Hatfull G.F."/>
        </authorList>
    </citation>
    <scope>NUCLEOTIDE SEQUENCE [LARGE SCALE GENOMIC DNA]</scope>
</reference>
<dbReference type="GeneID" id="55813381"/>
<name>A0A514TZ23_9CAUD</name>